<dbReference type="CDD" id="cd06261">
    <property type="entry name" value="TM_PBP2"/>
    <property type="match status" value="1"/>
</dbReference>
<evidence type="ECO:0000256" key="4">
    <source>
        <dbReference type="ARBA" id="ARBA00022692"/>
    </source>
</evidence>
<evidence type="ECO:0000256" key="1">
    <source>
        <dbReference type="ARBA" id="ARBA00004651"/>
    </source>
</evidence>
<evidence type="ECO:0000313" key="10">
    <source>
        <dbReference type="Proteomes" id="UP000612808"/>
    </source>
</evidence>
<sequence length="291" mass="30125">MTRAATLVAPAPRTAGQPSLPRRIVADRNGLIGVVLVGLLVVVAVVSLVHLGQDPLAQNRTGQLAGPSGAHWLGTDQFGRDIAARVAAGVFASLRVALVSVGMATIVGGLLGVLSGFAGGVLDAVVGRCTDVLFAFPATLLALALVAALGHGWFNTAIAIAVVYTPIFVRVARGPVLTVRESEYVKAGRVLGFSRSRLLFRHVLPNVGAPIAVQVALALSWAILTEAGLSFLGLGTQPPSPSLGLMVSDARNFFPDAWWTLLFPALAVVVAVVGLNMVGDGLRNALDPRRS</sequence>
<keyword evidence="4 7" id="KW-0812">Transmembrane</keyword>
<keyword evidence="6 7" id="KW-0472">Membrane</keyword>
<dbReference type="SUPFAM" id="SSF161098">
    <property type="entry name" value="MetI-like"/>
    <property type="match status" value="1"/>
</dbReference>
<dbReference type="PANTHER" id="PTHR43386:SF1">
    <property type="entry name" value="D,D-DIPEPTIDE TRANSPORT SYSTEM PERMEASE PROTEIN DDPC-RELATED"/>
    <property type="match status" value="1"/>
</dbReference>
<dbReference type="Pfam" id="PF00528">
    <property type="entry name" value="BPD_transp_1"/>
    <property type="match status" value="1"/>
</dbReference>
<protein>
    <submittedName>
        <fullName evidence="9">ABC transporter permease</fullName>
    </submittedName>
</protein>
<dbReference type="InterPro" id="IPR035906">
    <property type="entry name" value="MetI-like_sf"/>
</dbReference>
<dbReference type="Proteomes" id="UP000612808">
    <property type="component" value="Unassembled WGS sequence"/>
</dbReference>
<dbReference type="InterPro" id="IPR000515">
    <property type="entry name" value="MetI-like"/>
</dbReference>
<keyword evidence="5 7" id="KW-1133">Transmembrane helix</keyword>
<feature type="transmembrane region" description="Helical" evidence="7">
    <location>
        <begin position="203"/>
        <end position="224"/>
    </location>
</feature>
<evidence type="ECO:0000259" key="8">
    <source>
        <dbReference type="PROSITE" id="PS50928"/>
    </source>
</evidence>
<name>A0A8J3NAZ7_9ACTN</name>
<proteinExistence type="inferred from homology"/>
<dbReference type="InterPro" id="IPR050366">
    <property type="entry name" value="BP-dependent_transpt_permease"/>
</dbReference>
<evidence type="ECO:0000313" key="9">
    <source>
        <dbReference type="EMBL" id="GID12844.1"/>
    </source>
</evidence>
<dbReference type="GO" id="GO:0005886">
    <property type="term" value="C:plasma membrane"/>
    <property type="evidence" value="ECO:0007669"/>
    <property type="project" value="UniProtKB-SubCell"/>
</dbReference>
<dbReference type="GO" id="GO:0055085">
    <property type="term" value="P:transmembrane transport"/>
    <property type="evidence" value="ECO:0007669"/>
    <property type="project" value="InterPro"/>
</dbReference>
<dbReference type="RefSeq" id="WP_203659248.1">
    <property type="nucleotide sequence ID" value="NZ_BAAAZM010000008.1"/>
</dbReference>
<dbReference type="EMBL" id="BOMB01000021">
    <property type="protein sequence ID" value="GID12844.1"/>
    <property type="molecule type" value="Genomic_DNA"/>
</dbReference>
<dbReference type="Gene3D" id="1.10.3720.10">
    <property type="entry name" value="MetI-like"/>
    <property type="match status" value="1"/>
</dbReference>
<organism evidence="9 10">
    <name type="scientific">Actinocatenispora rupis</name>
    <dbReference type="NCBI Taxonomy" id="519421"/>
    <lineage>
        <taxon>Bacteria</taxon>
        <taxon>Bacillati</taxon>
        <taxon>Actinomycetota</taxon>
        <taxon>Actinomycetes</taxon>
        <taxon>Micromonosporales</taxon>
        <taxon>Micromonosporaceae</taxon>
        <taxon>Actinocatenispora</taxon>
    </lineage>
</organism>
<keyword evidence="10" id="KW-1185">Reference proteome</keyword>
<feature type="transmembrane region" description="Helical" evidence="7">
    <location>
        <begin position="134"/>
        <end position="164"/>
    </location>
</feature>
<feature type="transmembrane region" description="Helical" evidence="7">
    <location>
        <begin position="257"/>
        <end position="279"/>
    </location>
</feature>
<feature type="domain" description="ABC transmembrane type-1" evidence="8">
    <location>
        <begin position="90"/>
        <end position="279"/>
    </location>
</feature>
<dbReference type="AlphaFoldDB" id="A0A8J3NAZ7"/>
<comment type="similarity">
    <text evidence="7">Belongs to the binding-protein-dependent transport system permease family.</text>
</comment>
<keyword evidence="2 7" id="KW-0813">Transport</keyword>
<dbReference type="PROSITE" id="PS50928">
    <property type="entry name" value="ABC_TM1"/>
    <property type="match status" value="1"/>
</dbReference>
<evidence type="ECO:0000256" key="2">
    <source>
        <dbReference type="ARBA" id="ARBA00022448"/>
    </source>
</evidence>
<keyword evidence="3" id="KW-1003">Cell membrane</keyword>
<feature type="transmembrane region" description="Helical" evidence="7">
    <location>
        <begin position="32"/>
        <end position="51"/>
    </location>
</feature>
<comment type="subcellular location">
    <subcellularLocation>
        <location evidence="1 7">Cell membrane</location>
        <topology evidence="1 7">Multi-pass membrane protein</topology>
    </subcellularLocation>
</comment>
<dbReference type="PANTHER" id="PTHR43386">
    <property type="entry name" value="OLIGOPEPTIDE TRANSPORT SYSTEM PERMEASE PROTEIN APPC"/>
    <property type="match status" value="1"/>
</dbReference>
<feature type="transmembrane region" description="Helical" evidence="7">
    <location>
        <begin position="96"/>
        <end position="122"/>
    </location>
</feature>
<evidence type="ECO:0000256" key="6">
    <source>
        <dbReference type="ARBA" id="ARBA00023136"/>
    </source>
</evidence>
<accession>A0A8J3NAZ7</accession>
<evidence type="ECO:0000256" key="7">
    <source>
        <dbReference type="RuleBase" id="RU363032"/>
    </source>
</evidence>
<reference evidence="9" key="1">
    <citation type="submission" date="2021-01" db="EMBL/GenBank/DDBJ databases">
        <title>Whole genome shotgun sequence of Actinocatenispora rupis NBRC 107355.</title>
        <authorList>
            <person name="Komaki H."/>
            <person name="Tamura T."/>
        </authorList>
    </citation>
    <scope>NUCLEOTIDE SEQUENCE</scope>
    <source>
        <strain evidence="9">NBRC 107355</strain>
    </source>
</reference>
<gene>
    <name evidence="9" type="ORF">Aru02nite_37330</name>
</gene>
<comment type="caution">
    <text evidence="9">The sequence shown here is derived from an EMBL/GenBank/DDBJ whole genome shotgun (WGS) entry which is preliminary data.</text>
</comment>
<evidence type="ECO:0000256" key="3">
    <source>
        <dbReference type="ARBA" id="ARBA00022475"/>
    </source>
</evidence>
<evidence type="ECO:0000256" key="5">
    <source>
        <dbReference type="ARBA" id="ARBA00022989"/>
    </source>
</evidence>